<keyword evidence="3" id="KW-1185">Reference proteome</keyword>
<dbReference type="PANTHER" id="PTHR33164:SF99">
    <property type="entry name" value="MARR FAMILY REGULATORY PROTEIN"/>
    <property type="match status" value="1"/>
</dbReference>
<dbReference type="InterPro" id="IPR039422">
    <property type="entry name" value="MarR/SlyA-like"/>
</dbReference>
<comment type="caution">
    <text evidence="2">The sequence shown here is derived from an EMBL/GenBank/DDBJ whole genome shotgun (WGS) entry which is preliminary data.</text>
</comment>
<gene>
    <name evidence="2" type="ORF">GCM10022255_037340</name>
</gene>
<organism evidence="2 3">
    <name type="scientific">Dactylosporangium darangshiense</name>
    <dbReference type="NCBI Taxonomy" id="579108"/>
    <lineage>
        <taxon>Bacteria</taxon>
        <taxon>Bacillati</taxon>
        <taxon>Actinomycetota</taxon>
        <taxon>Actinomycetes</taxon>
        <taxon>Micromonosporales</taxon>
        <taxon>Micromonosporaceae</taxon>
        <taxon>Dactylosporangium</taxon>
    </lineage>
</organism>
<sequence>MSGELDGAALANGLERVVALLRRLAPGEGVSLAKAATLRTLDTHGPCRVSELAARDGITQPAMTQLVSRLEHDGYAERRSCEGDARVVMVHLTAAGADLLRRRRAARAELLAQLAGRLSADDRAALEAALPALDRLVAAYHTDSGGTST</sequence>
<dbReference type="SUPFAM" id="SSF46785">
    <property type="entry name" value="Winged helix' DNA-binding domain"/>
    <property type="match status" value="1"/>
</dbReference>
<dbReference type="PRINTS" id="PR00598">
    <property type="entry name" value="HTHMARR"/>
</dbReference>
<accession>A0ABP8D8R6</accession>
<dbReference type="PANTHER" id="PTHR33164">
    <property type="entry name" value="TRANSCRIPTIONAL REGULATOR, MARR FAMILY"/>
    <property type="match status" value="1"/>
</dbReference>
<dbReference type="InterPro" id="IPR036388">
    <property type="entry name" value="WH-like_DNA-bd_sf"/>
</dbReference>
<dbReference type="RefSeq" id="WP_345128264.1">
    <property type="nucleotide sequence ID" value="NZ_BAABAT010000009.1"/>
</dbReference>
<dbReference type="Pfam" id="PF01047">
    <property type="entry name" value="MarR"/>
    <property type="match status" value="1"/>
</dbReference>
<evidence type="ECO:0000259" key="1">
    <source>
        <dbReference type="PROSITE" id="PS50995"/>
    </source>
</evidence>
<evidence type="ECO:0000313" key="3">
    <source>
        <dbReference type="Proteomes" id="UP001500620"/>
    </source>
</evidence>
<proteinExistence type="predicted"/>
<dbReference type="SMART" id="SM00347">
    <property type="entry name" value="HTH_MARR"/>
    <property type="match status" value="1"/>
</dbReference>
<reference evidence="3" key="1">
    <citation type="journal article" date="2019" name="Int. J. Syst. Evol. Microbiol.">
        <title>The Global Catalogue of Microorganisms (GCM) 10K type strain sequencing project: providing services to taxonomists for standard genome sequencing and annotation.</title>
        <authorList>
            <consortium name="The Broad Institute Genomics Platform"/>
            <consortium name="The Broad Institute Genome Sequencing Center for Infectious Disease"/>
            <person name="Wu L."/>
            <person name="Ma J."/>
        </authorList>
    </citation>
    <scope>NUCLEOTIDE SEQUENCE [LARGE SCALE GENOMIC DNA]</scope>
    <source>
        <strain evidence="3">JCM 17441</strain>
    </source>
</reference>
<dbReference type="PROSITE" id="PS50995">
    <property type="entry name" value="HTH_MARR_2"/>
    <property type="match status" value="1"/>
</dbReference>
<protein>
    <submittedName>
        <fullName evidence="2">MarR family transcriptional regulator</fullName>
    </submittedName>
</protein>
<name>A0ABP8D8R6_9ACTN</name>
<dbReference type="InterPro" id="IPR036390">
    <property type="entry name" value="WH_DNA-bd_sf"/>
</dbReference>
<feature type="domain" description="HTH marR-type" evidence="1">
    <location>
        <begin position="1"/>
        <end position="135"/>
    </location>
</feature>
<evidence type="ECO:0000313" key="2">
    <source>
        <dbReference type="EMBL" id="GAA4250154.1"/>
    </source>
</evidence>
<dbReference type="Proteomes" id="UP001500620">
    <property type="component" value="Unassembled WGS sequence"/>
</dbReference>
<dbReference type="EMBL" id="BAABAT010000009">
    <property type="protein sequence ID" value="GAA4250154.1"/>
    <property type="molecule type" value="Genomic_DNA"/>
</dbReference>
<dbReference type="Gene3D" id="1.10.10.10">
    <property type="entry name" value="Winged helix-like DNA-binding domain superfamily/Winged helix DNA-binding domain"/>
    <property type="match status" value="1"/>
</dbReference>
<dbReference type="InterPro" id="IPR000835">
    <property type="entry name" value="HTH_MarR-typ"/>
</dbReference>